<dbReference type="PANTHER" id="PTHR23528:SF1">
    <property type="entry name" value="MAJOR FACILITATOR SUPERFAMILY (MFS) PROFILE DOMAIN-CONTAINING PROTEIN"/>
    <property type="match status" value="1"/>
</dbReference>
<comment type="subcellular location">
    <subcellularLocation>
        <location evidence="1">Cell membrane</location>
        <topology evidence="1">Multi-pass membrane protein</topology>
    </subcellularLocation>
</comment>
<organism evidence="8 9">
    <name type="scientific">Actinotignum schaalii FB123-CNA-2</name>
    <dbReference type="NCBI Taxonomy" id="883067"/>
    <lineage>
        <taxon>Bacteria</taxon>
        <taxon>Bacillati</taxon>
        <taxon>Actinomycetota</taxon>
        <taxon>Actinomycetes</taxon>
        <taxon>Actinomycetales</taxon>
        <taxon>Actinomycetaceae</taxon>
        <taxon>Actinotignum</taxon>
    </lineage>
</organism>
<dbReference type="EMBL" id="AGWM01000007">
    <property type="protein sequence ID" value="EPD27297.1"/>
    <property type="molecule type" value="Genomic_DNA"/>
</dbReference>
<dbReference type="SUPFAM" id="SSF103473">
    <property type="entry name" value="MFS general substrate transporter"/>
    <property type="match status" value="1"/>
</dbReference>
<dbReference type="GO" id="GO:0005886">
    <property type="term" value="C:plasma membrane"/>
    <property type="evidence" value="ECO:0007669"/>
    <property type="project" value="UniProtKB-SubCell"/>
</dbReference>
<keyword evidence="9" id="KW-1185">Reference proteome</keyword>
<evidence type="ECO:0000256" key="5">
    <source>
        <dbReference type="SAM" id="MobiDB-lite"/>
    </source>
</evidence>
<dbReference type="RefSeq" id="WP_016442289.1">
    <property type="nucleotide sequence ID" value="NZ_KE150262.1"/>
</dbReference>
<dbReference type="PROSITE" id="PS50850">
    <property type="entry name" value="MFS"/>
    <property type="match status" value="1"/>
</dbReference>
<dbReference type="AlphaFoldDB" id="S2W3Y3"/>
<evidence type="ECO:0000256" key="1">
    <source>
        <dbReference type="ARBA" id="ARBA00004651"/>
    </source>
</evidence>
<dbReference type="InterPro" id="IPR011701">
    <property type="entry name" value="MFS"/>
</dbReference>
<keyword evidence="2 6" id="KW-0812">Transmembrane</keyword>
<dbReference type="OrthoDB" id="7584869at2"/>
<feature type="transmembrane region" description="Helical" evidence="6">
    <location>
        <begin position="243"/>
        <end position="263"/>
    </location>
</feature>
<name>S2W3Y3_9ACTO</name>
<evidence type="ECO:0000256" key="4">
    <source>
        <dbReference type="ARBA" id="ARBA00023136"/>
    </source>
</evidence>
<evidence type="ECO:0000256" key="2">
    <source>
        <dbReference type="ARBA" id="ARBA00022692"/>
    </source>
</evidence>
<keyword evidence="3 6" id="KW-1133">Transmembrane helix</keyword>
<dbReference type="PATRIC" id="fig|883067.3.peg.645"/>
<feature type="transmembrane region" description="Helical" evidence="6">
    <location>
        <begin position="191"/>
        <end position="211"/>
    </location>
</feature>
<dbReference type="HOGENOM" id="CLU_040011_0_0_11"/>
<dbReference type="eggNOG" id="COG2211">
    <property type="taxonomic scope" value="Bacteria"/>
</dbReference>
<feature type="domain" description="Major facilitator superfamily (MFS) profile" evidence="7">
    <location>
        <begin position="31"/>
        <end position="427"/>
    </location>
</feature>
<evidence type="ECO:0000313" key="9">
    <source>
        <dbReference type="Proteomes" id="UP000014393"/>
    </source>
</evidence>
<comment type="caution">
    <text evidence="8">The sequence shown here is derived from an EMBL/GenBank/DDBJ whole genome shotgun (WGS) entry which is preliminary data.</text>
</comment>
<reference evidence="8 9" key="1">
    <citation type="submission" date="2013-05" db="EMBL/GenBank/DDBJ databases">
        <title>The Genome Sequence of Actinobaculum schaalii FB123-CNA2.</title>
        <authorList>
            <consortium name="The Broad Institute Genomics Platform"/>
            <person name="Earl A."/>
            <person name="Ward D."/>
            <person name="Feldgarden M."/>
            <person name="Gevers D."/>
            <person name="Saerens B."/>
            <person name="Vaneechoutte M."/>
            <person name="Walker B."/>
            <person name="Young S."/>
            <person name="Zeng Q."/>
            <person name="Gargeya S."/>
            <person name="Fitzgerald M."/>
            <person name="Haas B."/>
            <person name="Abouelleil A."/>
            <person name="Allen A.W."/>
            <person name="Alvarado L."/>
            <person name="Arachchi H.M."/>
            <person name="Berlin A.M."/>
            <person name="Chapman S.B."/>
            <person name="Gainer-Dewar J."/>
            <person name="Goldberg J."/>
            <person name="Griggs A."/>
            <person name="Gujja S."/>
            <person name="Hansen M."/>
            <person name="Howarth C."/>
            <person name="Imamovic A."/>
            <person name="Ireland A."/>
            <person name="Larimer J."/>
            <person name="McCowan C."/>
            <person name="Murphy C."/>
            <person name="Pearson M."/>
            <person name="Poon T.W."/>
            <person name="Priest M."/>
            <person name="Roberts A."/>
            <person name="Saif S."/>
            <person name="Shea T."/>
            <person name="Sisk P."/>
            <person name="Sykes S."/>
            <person name="Wortman J."/>
            <person name="Nusbaum C."/>
            <person name="Birren B."/>
        </authorList>
    </citation>
    <scope>NUCLEOTIDE SEQUENCE [LARGE SCALE GENOMIC DNA]</scope>
    <source>
        <strain evidence="8 9">FB123-CNA-2</strain>
    </source>
</reference>
<dbReference type="InterPro" id="IPR036259">
    <property type="entry name" value="MFS_trans_sf"/>
</dbReference>
<feature type="transmembrane region" description="Helical" evidence="6">
    <location>
        <begin position="313"/>
        <end position="332"/>
    </location>
</feature>
<dbReference type="Gene3D" id="1.20.1250.20">
    <property type="entry name" value="MFS general substrate transporter like domains"/>
    <property type="match status" value="2"/>
</dbReference>
<accession>S2W3Y3</accession>
<evidence type="ECO:0000313" key="8">
    <source>
        <dbReference type="EMBL" id="EPD27297.1"/>
    </source>
</evidence>
<feature type="transmembrane region" description="Helical" evidence="6">
    <location>
        <begin position="283"/>
        <end position="301"/>
    </location>
</feature>
<proteinExistence type="predicted"/>
<dbReference type="Proteomes" id="UP000014393">
    <property type="component" value="Unassembled WGS sequence"/>
</dbReference>
<feature type="transmembrane region" description="Helical" evidence="6">
    <location>
        <begin position="164"/>
        <end position="185"/>
    </location>
</feature>
<feature type="transmembrane region" description="Helical" evidence="6">
    <location>
        <begin position="405"/>
        <end position="423"/>
    </location>
</feature>
<feature type="transmembrane region" description="Helical" evidence="6">
    <location>
        <begin position="69"/>
        <end position="92"/>
    </location>
</feature>
<evidence type="ECO:0000256" key="3">
    <source>
        <dbReference type="ARBA" id="ARBA00022989"/>
    </source>
</evidence>
<dbReference type="GO" id="GO:0022857">
    <property type="term" value="F:transmembrane transporter activity"/>
    <property type="evidence" value="ECO:0007669"/>
    <property type="project" value="InterPro"/>
</dbReference>
<gene>
    <name evidence="8" type="ORF">HMPREF9237_00655</name>
</gene>
<evidence type="ECO:0000259" key="7">
    <source>
        <dbReference type="PROSITE" id="PS50850"/>
    </source>
</evidence>
<dbReference type="PANTHER" id="PTHR23528">
    <property type="match status" value="1"/>
</dbReference>
<protein>
    <recommendedName>
        <fullName evidence="7">Major facilitator superfamily (MFS) profile domain-containing protein</fullName>
    </recommendedName>
</protein>
<feature type="transmembrane region" description="Helical" evidence="6">
    <location>
        <begin position="31"/>
        <end position="49"/>
    </location>
</feature>
<feature type="transmembrane region" description="Helical" evidence="6">
    <location>
        <begin position="130"/>
        <end position="152"/>
    </location>
</feature>
<keyword evidence="4 6" id="KW-0472">Membrane</keyword>
<dbReference type="Pfam" id="PF07690">
    <property type="entry name" value="MFS_1"/>
    <property type="match status" value="1"/>
</dbReference>
<sequence>MERKENRADPVAVSEHAKDPFSGQTKPPYRVGVGVTIGALLWIVPYLGINALLLPAKVVEIAPDQKEVVVATLATFAMVTATLANIIIGAFSDLTRSRFGKRTPWLWVGSIGTAAATMLVYYSPSVPLLILNWCVYQVFLNSLVAPLLATIADRVAPKFRGTISAMYAIGFTVGMASGQLIGAQFLKDLRMGYIVMAVLVFCAAPISATIIREPSSASMPKKNFNKETFLTNFMFPTKHCRDFYLALFGRLFILAAGFAITGYQLYIFTDYIGADDSTTQSTITIMSLCLMVVGVIVAAIIGPLSDKLAVRKMPVIVSAFLIAIGLVFPWIFPYPWAMIAYAIVGAGIGNGAFNAVDQALNLEVLPNPETAAKDLGILNLAQSGSQIIGPLIASAVIGIAGYHAIFPASIVLALVGCVAIAMIKSTK</sequence>
<feature type="transmembrane region" description="Helical" evidence="6">
    <location>
        <begin position="104"/>
        <end position="124"/>
    </location>
</feature>
<evidence type="ECO:0000256" key="6">
    <source>
        <dbReference type="SAM" id="Phobius"/>
    </source>
</evidence>
<feature type="region of interest" description="Disordered" evidence="5">
    <location>
        <begin position="1"/>
        <end position="23"/>
    </location>
</feature>
<dbReference type="InterPro" id="IPR020846">
    <property type="entry name" value="MFS_dom"/>
</dbReference>